<protein>
    <submittedName>
        <fullName evidence="1">Minor capsid protein from bacteriophage</fullName>
    </submittedName>
</protein>
<organism evidence="1">
    <name type="scientific">Siphoviridae sp. ctvWR21</name>
    <dbReference type="NCBI Taxonomy" id="2827966"/>
    <lineage>
        <taxon>Viruses</taxon>
        <taxon>Duplodnaviria</taxon>
        <taxon>Heunggongvirae</taxon>
        <taxon>Uroviricota</taxon>
        <taxon>Caudoviricetes</taxon>
    </lineage>
</organism>
<sequence length="137" mass="14858">MNVLDATRKWLRDECPLIDRGNRFNANYLGADATEYTLRTSGESHRQNLWGADIATHDLVFEAVMPYGTATAPNIAAADFFAGLSAWVRGAAAAHNCPTVPGYEVDSLTVSNAGLITTATAATARYQLQIKLVLKER</sequence>
<dbReference type="EMBL" id="BK032854">
    <property type="protein sequence ID" value="DAF64264.1"/>
    <property type="molecule type" value="Genomic_DNA"/>
</dbReference>
<accession>A0A8S5TMA3</accession>
<name>A0A8S5TMA3_9CAUD</name>
<reference evidence="1" key="1">
    <citation type="journal article" date="2021" name="Proc. Natl. Acad. Sci. U.S.A.">
        <title>A Catalog of Tens of Thousands of Viruses from Human Metagenomes Reveals Hidden Associations with Chronic Diseases.</title>
        <authorList>
            <person name="Tisza M.J."/>
            <person name="Buck C.B."/>
        </authorList>
    </citation>
    <scope>NUCLEOTIDE SEQUENCE</scope>
    <source>
        <strain evidence="1">CtvWR21</strain>
    </source>
</reference>
<proteinExistence type="predicted"/>
<evidence type="ECO:0000313" key="1">
    <source>
        <dbReference type="EMBL" id="DAF64264.1"/>
    </source>
</evidence>